<reference evidence="2" key="1">
    <citation type="submission" date="2024-07" db="EMBL/GenBank/DDBJ databases">
        <title>Two chromosome-level genome assemblies of Korean endemic species Abeliophyllum distichum and Forsythia ovata (Oleaceae).</title>
        <authorList>
            <person name="Jang H."/>
        </authorList>
    </citation>
    <scope>NUCLEOTIDE SEQUENCE [LARGE SCALE GENOMIC DNA]</scope>
</reference>
<keyword evidence="2" id="KW-1185">Reference proteome</keyword>
<evidence type="ECO:0008006" key="3">
    <source>
        <dbReference type="Google" id="ProtNLM"/>
    </source>
</evidence>
<evidence type="ECO:0000313" key="2">
    <source>
        <dbReference type="Proteomes" id="UP001604277"/>
    </source>
</evidence>
<gene>
    <name evidence="1" type="ORF">Fot_07458</name>
</gene>
<sequence>MALMEWKCVPGYSILCRIYELWTGGRLGRTSEMARSLGAKVLIDDNPRYAIECAEVGIKVLLFDYENSYPWSKMESVNRHPLVTKVHNWEEVEHQLALWIMS</sequence>
<dbReference type="PANTHER" id="PTHR35134">
    <property type="entry name" value="NUCLEOTIDASE YQFW-RELATED"/>
    <property type="match status" value="1"/>
</dbReference>
<dbReference type="InterPro" id="IPR023214">
    <property type="entry name" value="HAD_sf"/>
</dbReference>
<protein>
    <recommendedName>
        <fullName evidence="3">FCP1 homology domain-containing protein</fullName>
    </recommendedName>
</protein>
<organism evidence="1 2">
    <name type="scientific">Forsythia ovata</name>
    <dbReference type="NCBI Taxonomy" id="205694"/>
    <lineage>
        <taxon>Eukaryota</taxon>
        <taxon>Viridiplantae</taxon>
        <taxon>Streptophyta</taxon>
        <taxon>Embryophyta</taxon>
        <taxon>Tracheophyta</taxon>
        <taxon>Spermatophyta</taxon>
        <taxon>Magnoliopsida</taxon>
        <taxon>eudicotyledons</taxon>
        <taxon>Gunneridae</taxon>
        <taxon>Pentapetalae</taxon>
        <taxon>asterids</taxon>
        <taxon>lamiids</taxon>
        <taxon>Lamiales</taxon>
        <taxon>Oleaceae</taxon>
        <taxon>Forsythieae</taxon>
        <taxon>Forsythia</taxon>
    </lineage>
</organism>
<name>A0ABD1WW03_9LAMI</name>
<comment type="caution">
    <text evidence="1">The sequence shown here is derived from an EMBL/GenBank/DDBJ whole genome shotgun (WGS) entry which is preliminary data.</text>
</comment>
<dbReference type="EMBL" id="JBFOLJ010000002">
    <property type="protein sequence ID" value="KAL2553839.1"/>
    <property type="molecule type" value="Genomic_DNA"/>
</dbReference>
<dbReference type="Gene3D" id="3.40.50.1000">
    <property type="entry name" value="HAD superfamily/HAD-like"/>
    <property type="match status" value="1"/>
</dbReference>
<dbReference type="Proteomes" id="UP001604277">
    <property type="component" value="Unassembled WGS sequence"/>
</dbReference>
<dbReference type="PANTHER" id="PTHR35134:SF2">
    <property type="entry name" value="NUCLEOTIDASE YQFW-RELATED"/>
    <property type="match status" value="1"/>
</dbReference>
<evidence type="ECO:0000313" key="1">
    <source>
        <dbReference type="EMBL" id="KAL2553839.1"/>
    </source>
</evidence>
<dbReference type="InterPro" id="IPR052419">
    <property type="entry name" value="5_3-deoxyribonucleotidase-like"/>
</dbReference>
<proteinExistence type="predicted"/>
<dbReference type="AlphaFoldDB" id="A0ABD1WW03"/>
<accession>A0ABD1WW03</accession>